<dbReference type="PROSITE" id="PS51837">
    <property type="entry name" value="LITAF"/>
    <property type="match status" value="1"/>
</dbReference>
<protein>
    <recommendedName>
        <fullName evidence="10">LITAF domain-containing protein</fullName>
    </recommendedName>
</protein>
<evidence type="ECO:0000256" key="4">
    <source>
        <dbReference type="ARBA" id="ARBA00005975"/>
    </source>
</evidence>
<keyword evidence="5" id="KW-0479">Metal-binding</keyword>
<dbReference type="AlphaFoldDB" id="A0A9J6C3M8"/>
<feature type="region of interest" description="Disordered" evidence="8">
    <location>
        <begin position="1"/>
        <end position="25"/>
    </location>
</feature>
<keyword evidence="9" id="KW-0812">Transmembrane</keyword>
<dbReference type="PANTHER" id="PTHR23292:SF14">
    <property type="entry name" value="FI16615P1-RELATED"/>
    <property type="match status" value="1"/>
</dbReference>
<evidence type="ECO:0000256" key="8">
    <source>
        <dbReference type="SAM" id="MobiDB-lite"/>
    </source>
</evidence>
<dbReference type="InterPro" id="IPR037519">
    <property type="entry name" value="LITAF_fam"/>
</dbReference>
<dbReference type="EMBL" id="JADBJN010000002">
    <property type="protein sequence ID" value="KAG5676618.1"/>
    <property type="molecule type" value="Genomic_DNA"/>
</dbReference>
<comment type="similarity">
    <text evidence="4">Belongs to the CDIP1/LITAF family.</text>
</comment>
<keyword evidence="7 9" id="KW-0472">Membrane</keyword>
<dbReference type="GO" id="GO:0005765">
    <property type="term" value="C:lysosomal membrane"/>
    <property type="evidence" value="ECO:0007669"/>
    <property type="project" value="UniProtKB-SubCell"/>
</dbReference>
<evidence type="ECO:0000256" key="1">
    <source>
        <dbReference type="ARBA" id="ARBA00004414"/>
    </source>
</evidence>
<evidence type="ECO:0000256" key="2">
    <source>
        <dbReference type="ARBA" id="ARBA00004481"/>
    </source>
</evidence>
<evidence type="ECO:0000259" key="10">
    <source>
        <dbReference type="PROSITE" id="PS51837"/>
    </source>
</evidence>
<gene>
    <name evidence="11" type="ORF">PVAND_006438</name>
</gene>
<dbReference type="InterPro" id="IPR006629">
    <property type="entry name" value="LITAF"/>
</dbReference>
<evidence type="ECO:0000313" key="12">
    <source>
        <dbReference type="Proteomes" id="UP001107558"/>
    </source>
</evidence>
<evidence type="ECO:0000256" key="7">
    <source>
        <dbReference type="ARBA" id="ARBA00023136"/>
    </source>
</evidence>
<dbReference type="Proteomes" id="UP001107558">
    <property type="component" value="Chromosome 2"/>
</dbReference>
<evidence type="ECO:0000256" key="6">
    <source>
        <dbReference type="ARBA" id="ARBA00022833"/>
    </source>
</evidence>
<organism evidence="11 12">
    <name type="scientific">Polypedilum vanderplanki</name>
    <name type="common">Sleeping chironomid midge</name>
    <dbReference type="NCBI Taxonomy" id="319348"/>
    <lineage>
        <taxon>Eukaryota</taxon>
        <taxon>Metazoa</taxon>
        <taxon>Ecdysozoa</taxon>
        <taxon>Arthropoda</taxon>
        <taxon>Hexapoda</taxon>
        <taxon>Insecta</taxon>
        <taxon>Pterygota</taxon>
        <taxon>Neoptera</taxon>
        <taxon>Endopterygota</taxon>
        <taxon>Diptera</taxon>
        <taxon>Nematocera</taxon>
        <taxon>Chironomoidea</taxon>
        <taxon>Chironomidae</taxon>
        <taxon>Chironominae</taxon>
        <taxon>Polypedilum</taxon>
        <taxon>Polypedilum</taxon>
    </lineage>
</organism>
<dbReference type="SMART" id="SM00714">
    <property type="entry name" value="LITAF"/>
    <property type="match status" value="1"/>
</dbReference>
<comment type="caution">
    <text evidence="11">The sequence shown here is derived from an EMBL/GenBank/DDBJ whole genome shotgun (WGS) entry which is preliminary data.</text>
</comment>
<reference evidence="11" key="1">
    <citation type="submission" date="2021-03" db="EMBL/GenBank/DDBJ databases">
        <title>Chromosome level genome of the anhydrobiotic midge Polypedilum vanderplanki.</title>
        <authorList>
            <person name="Yoshida Y."/>
            <person name="Kikawada T."/>
            <person name="Gusev O."/>
        </authorList>
    </citation>
    <scope>NUCLEOTIDE SEQUENCE</scope>
    <source>
        <strain evidence="11">NIAS01</strain>
        <tissue evidence="11">Whole body or cell culture</tissue>
    </source>
</reference>
<accession>A0A9J6C3M8</accession>
<evidence type="ECO:0000313" key="11">
    <source>
        <dbReference type="EMBL" id="KAG5676618.1"/>
    </source>
</evidence>
<keyword evidence="6" id="KW-0862">Zinc</keyword>
<dbReference type="PANTHER" id="PTHR23292">
    <property type="entry name" value="LIPOPOLYSACCHARIDE-INDUCED TUMOR NECROSIS FACTOR-ALPHA FACTOR"/>
    <property type="match status" value="1"/>
</dbReference>
<evidence type="ECO:0000256" key="5">
    <source>
        <dbReference type="ARBA" id="ARBA00022723"/>
    </source>
</evidence>
<dbReference type="GO" id="GO:0031902">
    <property type="term" value="C:late endosome membrane"/>
    <property type="evidence" value="ECO:0007669"/>
    <property type="project" value="UniProtKB-SubCell"/>
</dbReference>
<proteinExistence type="inferred from homology"/>
<evidence type="ECO:0000256" key="3">
    <source>
        <dbReference type="ARBA" id="ARBA00004630"/>
    </source>
</evidence>
<keyword evidence="12" id="KW-1185">Reference proteome</keyword>
<dbReference type="Pfam" id="PF10601">
    <property type="entry name" value="zf-LITAF-like"/>
    <property type="match status" value="1"/>
</dbReference>
<feature type="domain" description="LITAF" evidence="10">
    <location>
        <begin position="33"/>
        <end position="115"/>
    </location>
</feature>
<feature type="transmembrane region" description="Helical" evidence="9">
    <location>
        <begin position="74"/>
        <end position="93"/>
    </location>
</feature>
<dbReference type="OrthoDB" id="5599753at2759"/>
<evidence type="ECO:0000256" key="9">
    <source>
        <dbReference type="SAM" id="Phobius"/>
    </source>
</evidence>
<name>A0A9J6C3M8_POLVA</name>
<comment type="subcellular location">
    <subcellularLocation>
        <location evidence="2">Endosome membrane</location>
        <topology evidence="2">Peripheral membrane protein</topology>
    </subcellularLocation>
    <subcellularLocation>
        <location evidence="1">Late endosome membrane</location>
    </subcellularLocation>
    <subcellularLocation>
        <location evidence="3">Lysosome membrane</location>
        <topology evidence="3">Peripheral membrane protein</topology>
        <orientation evidence="3">Cytoplasmic side</orientation>
    </subcellularLocation>
</comment>
<keyword evidence="9" id="KW-1133">Transmembrane helix</keyword>
<dbReference type="GO" id="GO:0008270">
    <property type="term" value="F:zinc ion binding"/>
    <property type="evidence" value="ECO:0007669"/>
    <property type="project" value="TreeGrafter"/>
</dbReference>
<sequence length="115" mass="12938">MTEKNPENLAYQPPPPYSPQQQSQPYHIPQGTTQVVTVITNAAYGPEPVVIICPSCHQQNQTKLDYESSTKTHLMAFVICLLCWPCFWMPYAIDSCKDTNHYCSSCGAYLGTYRG</sequence>